<proteinExistence type="predicted"/>
<gene>
    <name evidence="1" type="ORF">FJR74_01555</name>
</gene>
<keyword evidence="2" id="KW-1185">Reference proteome</keyword>
<name>A0ABY2Z4R2_9BACT</name>
<dbReference type="EMBL" id="VHHP01000003">
    <property type="protein sequence ID" value="TPR54107.1"/>
    <property type="molecule type" value="Genomic_DNA"/>
</dbReference>
<dbReference type="RefSeq" id="WP_140914796.1">
    <property type="nucleotide sequence ID" value="NZ_VHHP01000003.1"/>
</dbReference>
<evidence type="ECO:0000313" key="2">
    <source>
        <dbReference type="Proteomes" id="UP000316851"/>
    </source>
</evidence>
<evidence type="ECO:0000313" key="1">
    <source>
        <dbReference type="EMBL" id="TPR54107.1"/>
    </source>
</evidence>
<reference evidence="1" key="1">
    <citation type="submission" date="2019-06" db="EMBL/GenBank/DDBJ databases">
        <title>Mycoplasma neophronis type strain whole genome sequence.</title>
        <authorList>
            <person name="Spergser J."/>
        </authorList>
    </citation>
    <scope>NUCLEOTIDE SEQUENCE [LARGE SCALE GENOMIC DNA]</scope>
    <source>
        <strain evidence="1">DSM 24097</strain>
    </source>
</reference>
<protein>
    <submittedName>
        <fullName evidence="1">Uncharacterized protein</fullName>
    </submittedName>
</protein>
<organism evidence="1 2">
    <name type="scientific">Metamycoplasma neophronis</name>
    <dbReference type="NCBI Taxonomy" id="872983"/>
    <lineage>
        <taxon>Bacteria</taxon>
        <taxon>Bacillati</taxon>
        <taxon>Mycoplasmatota</taxon>
        <taxon>Mycoplasmoidales</taxon>
        <taxon>Metamycoplasmataceae</taxon>
        <taxon>Metamycoplasma</taxon>
    </lineage>
</organism>
<accession>A0ABY2Z4R2</accession>
<dbReference type="Proteomes" id="UP000316851">
    <property type="component" value="Unassembled WGS sequence"/>
</dbReference>
<sequence length="119" mass="14359">MSLTKKELKKLSEEEKKSFKNYKKYSAIFAKIYHYFNIQQNNETNFFINDFSKNIESFEIKLSNNNLQVSEVYYGLQIAKINKVKSEIENLEQNQVKKNQFKIKNENLYWKKVIEELSK</sequence>
<comment type="caution">
    <text evidence="1">The sequence shown here is derived from an EMBL/GenBank/DDBJ whole genome shotgun (WGS) entry which is preliminary data.</text>
</comment>